<evidence type="ECO:0000256" key="1">
    <source>
        <dbReference type="SAM" id="Phobius"/>
    </source>
</evidence>
<gene>
    <name evidence="2" type="ORF">UFOVP132_222</name>
</gene>
<keyword evidence="1" id="KW-0812">Transmembrane</keyword>
<accession>A0A6J5LFJ8</accession>
<proteinExistence type="predicted"/>
<name>A0A6J5LFJ8_9CAUD</name>
<sequence length="118" mass="13804">MSYKNDAKEVAQFFSLFGFGVWGITLVLLPLIGALGYISYLAYGFYAPKYEQVRYDTFKQSQTYNDGMLRDLQDLQMEYLKANEEQKVAMKAIILHRFAAYDVNRLPIDLRSFYQSIR</sequence>
<reference evidence="2" key="1">
    <citation type="submission" date="2020-04" db="EMBL/GenBank/DDBJ databases">
        <authorList>
            <person name="Chiriac C."/>
            <person name="Salcher M."/>
            <person name="Ghai R."/>
            <person name="Kavagutti S V."/>
        </authorList>
    </citation>
    <scope>NUCLEOTIDE SEQUENCE</scope>
</reference>
<keyword evidence="1" id="KW-1133">Transmembrane helix</keyword>
<evidence type="ECO:0000313" key="2">
    <source>
        <dbReference type="EMBL" id="CAB4131710.1"/>
    </source>
</evidence>
<dbReference type="EMBL" id="LR796247">
    <property type="protein sequence ID" value="CAB4131710.1"/>
    <property type="molecule type" value="Genomic_DNA"/>
</dbReference>
<feature type="transmembrane region" description="Helical" evidence="1">
    <location>
        <begin position="20"/>
        <end position="46"/>
    </location>
</feature>
<keyword evidence="1" id="KW-0472">Membrane</keyword>
<protein>
    <submittedName>
        <fullName evidence="2">Uncharacterized protein</fullName>
    </submittedName>
</protein>
<organism evidence="2">
    <name type="scientific">uncultured Caudovirales phage</name>
    <dbReference type="NCBI Taxonomy" id="2100421"/>
    <lineage>
        <taxon>Viruses</taxon>
        <taxon>Duplodnaviria</taxon>
        <taxon>Heunggongvirae</taxon>
        <taxon>Uroviricota</taxon>
        <taxon>Caudoviricetes</taxon>
        <taxon>Peduoviridae</taxon>
        <taxon>Maltschvirus</taxon>
        <taxon>Maltschvirus maltsch</taxon>
    </lineage>
</organism>